<gene>
    <name evidence="2" type="ORF">dnm_039360</name>
</gene>
<evidence type="ECO:0000313" key="2">
    <source>
        <dbReference type="EMBL" id="QTA87896.1"/>
    </source>
</evidence>
<keyword evidence="1" id="KW-0472">Membrane</keyword>
<accession>A0A975GNF2</accession>
<dbReference type="AlphaFoldDB" id="A0A975GNF2"/>
<protein>
    <submittedName>
        <fullName evidence="2">Uncharacterized protein</fullName>
    </submittedName>
</protein>
<evidence type="ECO:0000256" key="1">
    <source>
        <dbReference type="SAM" id="Phobius"/>
    </source>
</evidence>
<dbReference type="Proteomes" id="UP000663722">
    <property type="component" value="Chromosome"/>
</dbReference>
<reference evidence="2" key="1">
    <citation type="journal article" date="2021" name="Microb. Physiol.">
        <title>Proteogenomic Insights into the Physiology of Marine, Sulfate-Reducing, Filamentous Desulfonema limicola and Desulfonema magnum.</title>
        <authorList>
            <person name="Schnaars V."/>
            <person name="Wohlbrand L."/>
            <person name="Scheve S."/>
            <person name="Hinrichs C."/>
            <person name="Reinhardt R."/>
            <person name="Rabus R."/>
        </authorList>
    </citation>
    <scope>NUCLEOTIDE SEQUENCE</scope>
    <source>
        <strain evidence="2">4be13</strain>
    </source>
</reference>
<sequence length="51" mass="5778">MSSESQTVLYFLIFLSCYIIKIPDISKASAVRKRIFATGNLVTFKIITIHV</sequence>
<dbReference type="EMBL" id="CP061800">
    <property type="protein sequence ID" value="QTA87896.1"/>
    <property type="molecule type" value="Genomic_DNA"/>
</dbReference>
<keyword evidence="3" id="KW-1185">Reference proteome</keyword>
<organism evidence="2 3">
    <name type="scientific">Desulfonema magnum</name>
    <dbReference type="NCBI Taxonomy" id="45655"/>
    <lineage>
        <taxon>Bacteria</taxon>
        <taxon>Pseudomonadati</taxon>
        <taxon>Thermodesulfobacteriota</taxon>
        <taxon>Desulfobacteria</taxon>
        <taxon>Desulfobacterales</taxon>
        <taxon>Desulfococcaceae</taxon>
        <taxon>Desulfonema</taxon>
    </lineage>
</organism>
<evidence type="ECO:0000313" key="3">
    <source>
        <dbReference type="Proteomes" id="UP000663722"/>
    </source>
</evidence>
<name>A0A975GNF2_9BACT</name>
<dbReference type="KEGG" id="dmm:dnm_039360"/>
<keyword evidence="1" id="KW-1133">Transmembrane helix</keyword>
<feature type="transmembrane region" description="Helical" evidence="1">
    <location>
        <begin position="6"/>
        <end position="23"/>
    </location>
</feature>
<proteinExistence type="predicted"/>
<keyword evidence="1" id="KW-0812">Transmembrane</keyword>